<reference evidence="3" key="1">
    <citation type="journal article" date="2019" name="Int. J. Syst. Evol. Microbiol.">
        <title>The Global Catalogue of Microorganisms (GCM) 10K type strain sequencing project: providing services to taxonomists for standard genome sequencing and annotation.</title>
        <authorList>
            <consortium name="The Broad Institute Genomics Platform"/>
            <consortium name="The Broad Institute Genome Sequencing Center for Infectious Disease"/>
            <person name="Wu L."/>
            <person name="Ma J."/>
        </authorList>
    </citation>
    <scope>NUCLEOTIDE SEQUENCE [LARGE SCALE GENOMIC DNA]</scope>
    <source>
        <strain evidence="3">JCM 6485</strain>
    </source>
</reference>
<gene>
    <name evidence="2" type="ORF">GCM10008916_24740</name>
</gene>
<dbReference type="Gene3D" id="1.10.260.40">
    <property type="entry name" value="lambda repressor-like DNA-binding domains"/>
    <property type="match status" value="1"/>
</dbReference>
<dbReference type="EMBL" id="BAAACO010000002">
    <property type="protein sequence ID" value="GAA0860068.1"/>
    <property type="molecule type" value="Genomic_DNA"/>
</dbReference>
<dbReference type="InterPro" id="IPR010982">
    <property type="entry name" value="Lambda_DNA-bd_dom_sf"/>
</dbReference>
<name>A0ABP3X2Y0_9CLOT</name>
<dbReference type="RefSeq" id="WP_320683652.1">
    <property type="nucleotide sequence ID" value="NZ_BAAACO010000002.1"/>
</dbReference>
<evidence type="ECO:0000313" key="3">
    <source>
        <dbReference type="Proteomes" id="UP001501764"/>
    </source>
</evidence>
<dbReference type="PROSITE" id="PS50943">
    <property type="entry name" value="HTH_CROC1"/>
    <property type="match status" value="1"/>
</dbReference>
<dbReference type="InterPro" id="IPR001387">
    <property type="entry name" value="Cro/C1-type_HTH"/>
</dbReference>
<sequence>MLVHLEFNLFEETNRFNLYEKYFDKASSLGITFEEFYKAINSLLDSKPNITFDDRYLRPNDFKIFCNLLNISLKKFCDEYYKFILLNNYPKTILKTRILLNLTQKDFAAKCKLSPVSVGKFENGLKYPSRKQYTQIKKFMAL</sequence>
<evidence type="ECO:0000313" key="2">
    <source>
        <dbReference type="EMBL" id="GAA0860068.1"/>
    </source>
</evidence>
<keyword evidence="3" id="KW-1185">Reference proteome</keyword>
<dbReference type="SUPFAM" id="SSF47413">
    <property type="entry name" value="lambda repressor-like DNA-binding domains"/>
    <property type="match status" value="1"/>
</dbReference>
<feature type="domain" description="HTH cro/C1-type" evidence="1">
    <location>
        <begin position="93"/>
        <end position="129"/>
    </location>
</feature>
<dbReference type="Proteomes" id="UP001501764">
    <property type="component" value="Unassembled WGS sequence"/>
</dbReference>
<organism evidence="2 3">
    <name type="scientific">Clostridium nitritogenes</name>
    <dbReference type="NCBI Taxonomy" id="83340"/>
    <lineage>
        <taxon>Bacteria</taxon>
        <taxon>Bacillati</taxon>
        <taxon>Bacillota</taxon>
        <taxon>Clostridia</taxon>
        <taxon>Eubacteriales</taxon>
        <taxon>Clostridiaceae</taxon>
        <taxon>Clostridium</taxon>
    </lineage>
</organism>
<comment type="caution">
    <text evidence="2">The sequence shown here is derived from an EMBL/GenBank/DDBJ whole genome shotgun (WGS) entry which is preliminary data.</text>
</comment>
<accession>A0ABP3X2Y0</accession>
<protein>
    <recommendedName>
        <fullName evidence="1">HTH cro/C1-type domain-containing protein</fullName>
    </recommendedName>
</protein>
<dbReference type="Pfam" id="PF01381">
    <property type="entry name" value="HTH_3"/>
    <property type="match status" value="1"/>
</dbReference>
<dbReference type="CDD" id="cd00093">
    <property type="entry name" value="HTH_XRE"/>
    <property type="match status" value="1"/>
</dbReference>
<evidence type="ECO:0000259" key="1">
    <source>
        <dbReference type="PROSITE" id="PS50943"/>
    </source>
</evidence>
<proteinExistence type="predicted"/>